<protein>
    <submittedName>
        <fullName evidence="2">Uncharacterized protein</fullName>
    </submittedName>
</protein>
<keyword evidence="3" id="KW-1185">Reference proteome</keyword>
<gene>
    <name evidence="2" type="ORF">LSALG_LOCUS35486</name>
</gene>
<keyword evidence="1" id="KW-1133">Transmembrane helix</keyword>
<feature type="transmembrane region" description="Helical" evidence="1">
    <location>
        <begin position="62"/>
        <end position="79"/>
    </location>
</feature>
<evidence type="ECO:0000256" key="1">
    <source>
        <dbReference type="SAM" id="Phobius"/>
    </source>
</evidence>
<feature type="transmembrane region" description="Helical" evidence="1">
    <location>
        <begin position="33"/>
        <end position="55"/>
    </location>
</feature>
<dbReference type="AlphaFoldDB" id="A0AA35ZQ57"/>
<evidence type="ECO:0000313" key="2">
    <source>
        <dbReference type="EMBL" id="CAI9296631.1"/>
    </source>
</evidence>
<sequence length="135" mass="14418">MHGTVHTGTVVALLCIDEHSLSLGVDLDGLLDVFGSLLLELLAISTMAEFIFLVVIASACDYLYRLLSGYTFIGGRFIVVSGDVLSNDGVVFGNAITFGVNVWIKLIGLKSDYVMGREAACLCFMVVSDATNDAM</sequence>
<proteinExistence type="predicted"/>
<dbReference type="EMBL" id="OX465084">
    <property type="protein sequence ID" value="CAI9296631.1"/>
    <property type="molecule type" value="Genomic_DNA"/>
</dbReference>
<reference evidence="2" key="1">
    <citation type="submission" date="2023-04" db="EMBL/GenBank/DDBJ databases">
        <authorList>
            <person name="Vijverberg K."/>
            <person name="Xiong W."/>
            <person name="Schranz E."/>
        </authorList>
    </citation>
    <scope>NUCLEOTIDE SEQUENCE</scope>
</reference>
<keyword evidence="1" id="KW-0472">Membrane</keyword>
<accession>A0AA35ZQ57</accession>
<feature type="transmembrane region" description="Helical" evidence="1">
    <location>
        <begin position="91"/>
        <end position="108"/>
    </location>
</feature>
<organism evidence="2 3">
    <name type="scientific">Lactuca saligna</name>
    <name type="common">Willowleaf lettuce</name>
    <dbReference type="NCBI Taxonomy" id="75948"/>
    <lineage>
        <taxon>Eukaryota</taxon>
        <taxon>Viridiplantae</taxon>
        <taxon>Streptophyta</taxon>
        <taxon>Embryophyta</taxon>
        <taxon>Tracheophyta</taxon>
        <taxon>Spermatophyta</taxon>
        <taxon>Magnoliopsida</taxon>
        <taxon>eudicotyledons</taxon>
        <taxon>Gunneridae</taxon>
        <taxon>Pentapetalae</taxon>
        <taxon>asterids</taxon>
        <taxon>campanulids</taxon>
        <taxon>Asterales</taxon>
        <taxon>Asteraceae</taxon>
        <taxon>Cichorioideae</taxon>
        <taxon>Cichorieae</taxon>
        <taxon>Lactucinae</taxon>
        <taxon>Lactuca</taxon>
    </lineage>
</organism>
<name>A0AA35ZQ57_LACSI</name>
<keyword evidence="1" id="KW-0812">Transmembrane</keyword>
<dbReference type="Proteomes" id="UP001177003">
    <property type="component" value="Chromosome 8"/>
</dbReference>
<evidence type="ECO:0000313" key="3">
    <source>
        <dbReference type="Proteomes" id="UP001177003"/>
    </source>
</evidence>